<dbReference type="GO" id="GO:0015074">
    <property type="term" value="P:DNA integration"/>
    <property type="evidence" value="ECO:0007669"/>
    <property type="project" value="InterPro"/>
</dbReference>
<dbReference type="GO" id="GO:0006310">
    <property type="term" value="P:DNA recombination"/>
    <property type="evidence" value="ECO:0007669"/>
    <property type="project" value="UniProtKB-KW"/>
</dbReference>
<proteinExistence type="predicted"/>
<dbReference type="Pfam" id="PF02899">
    <property type="entry name" value="Phage_int_SAM_1"/>
    <property type="match status" value="1"/>
</dbReference>
<accession>A0A420W5D7</accession>
<dbReference type="InterPro" id="IPR011010">
    <property type="entry name" value="DNA_brk_join_enz"/>
</dbReference>
<evidence type="ECO:0000313" key="4">
    <source>
        <dbReference type="EMBL" id="RKQ59091.1"/>
    </source>
</evidence>
<name>A0A420W5D7_9BACT</name>
<organism evidence="4 5">
    <name type="scientific">Thermovibrio guaymasensis</name>
    <dbReference type="NCBI Taxonomy" id="240167"/>
    <lineage>
        <taxon>Bacteria</taxon>
        <taxon>Pseudomonadati</taxon>
        <taxon>Aquificota</taxon>
        <taxon>Aquificia</taxon>
        <taxon>Desulfurobacteriales</taxon>
        <taxon>Desulfurobacteriaceae</taxon>
        <taxon>Thermovibrio</taxon>
    </lineage>
</organism>
<dbReference type="InterPro" id="IPR010998">
    <property type="entry name" value="Integrase_recombinase_N"/>
</dbReference>
<evidence type="ECO:0000313" key="5">
    <source>
        <dbReference type="Proteomes" id="UP000280881"/>
    </source>
</evidence>
<evidence type="ECO:0000256" key="1">
    <source>
        <dbReference type="ARBA" id="ARBA00023125"/>
    </source>
</evidence>
<dbReference type="SUPFAM" id="SSF56349">
    <property type="entry name" value="DNA breaking-rejoining enzymes"/>
    <property type="match status" value="1"/>
</dbReference>
<gene>
    <name evidence="4" type="ORF">C7457_1730</name>
</gene>
<reference evidence="4 5" key="1">
    <citation type="submission" date="2018-10" db="EMBL/GenBank/DDBJ databases">
        <title>Genomic Encyclopedia of Type Strains, Phase IV (KMG-IV): sequencing the most valuable type-strain genomes for metagenomic binning, comparative biology and taxonomic classification.</title>
        <authorList>
            <person name="Goeker M."/>
        </authorList>
    </citation>
    <scope>NUCLEOTIDE SEQUENCE [LARGE SCALE GENOMIC DNA]</scope>
    <source>
        <strain evidence="4 5">DSM 15521</strain>
    </source>
</reference>
<dbReference type="InterPro" id="IPR004107">
    <property type="entry name" value="Integrase_SAM-like_N"/>
</dbReference>
<dbReference type="GO" id="GO:0003677">
    <property type="term" value="F:DNA binding"/>
    <property type="evidence" value="ECO:0007669"/>
    <property type="project" value="UniProtKB-KW"/>
</dbReference>
<sequence>MSAERTYRSSGGLMKSLKGIKKNSGLTYALKYAAGVLKQGIGISKREVYRKFGGRSPLIHSYSTFNRYMGIVKQFVNWARERGVNRLDKVIPEVVREFLLSKAGYCSQKTLKVNASALRKFFEVVGRPDISEEIGRSYQEIYSEGRQSGRALAFAHPERVISNLKEEVHRVIAELQLLTGARVGDVKKMELLPLEKKVVIKKSKGGRTREIDYSDRPEEFERIREFHGRLKELLREKDWNSVRKSYYSDLKRAVVKAGEVYTGSHAFRVNYVKNRLQELKSQGYSEDEALQKIEYEIGHSRIEMSAYYAGG</sequence>
<dbReference type="AlphaFoldDB" id="A0A420W5D7"/>
<comment type="caution">
    <text evidence="4">The sequence shown here is derived from an EMBL/GenBank/DDBJ whole genome shotgun (WGS) entry which is preliminary data.</text>
</comment>
<feature type="domain" description="Integrase SAM-like N-terminal" evidence="3">
    <location>
        <begin position="60"/>
        <end position="123"/>
    </location>
</feature>
<protein>
    <submittedName>
        <fullName evidence="4">Site-specific recombinase XerD</fullName>
    </submittedName>
</protein>
<dbReference type="InterPro" id="IPR013762">
    <property type="entry name" value="Integrase-like_cat_sf"/>
</dbReference>
<dbReference type="Gene3D" id="1.10.443.10">
    <property type="entry name" value="Intergrase catalytic core"/>
    <property type="match status" value="1"/>
</dbReference>
<keyword evidence="2" id="KW-0233">DNA recombination</keyword>
<evidence type="ECO:0000256" key="2">
    <source>
        <dbReference type="ARBA" id="ARBA00023172"/>
    </source>
</evidence>
<dbReference type="Proteomes" id="UP000280881">
    <property type="component" value="Unassembled WGS sequence"/>
</dbReference>
<keyword evidence="1" id="KW-0238">DNA-binding</keyword>
<dbReference type="EMBL" id="RBIE01000007">
    <property type="protein sequence ID" value="RKQ59091.1"/>
    <property type="molecule type" value="Genomic_DNA"/>
</dbReference>
<dbReference type="Gene3D" id="1.10.150.130">
    <property type="match status" value="1"/>
</dbReference>
<keyword evidence="5" id="KW-1185">Reference proteome</keyword>
<evidence type="ECO:0000259" key="3">
    <source>
        <dbReference type="Pfam" id="PF02899"/>
    </source>
</evidence>